<sequence length="387" mass="44165">MRVGQYITLFPSDDLTGDERIYGSTRAAYELTLNLAKRNHELSVFSTSDTLNDNIETRKNLNIYRYGSQLKLFSTHFSYSIFYKPQRCHLDIVHVHFDIPPVPFAGLKLSTETKTPLVVTYHGDWDDSYGSFFRKTGVRFFNRFFVDKLLTQADVIISPSENYIKESNFLVKYSDKTVVIPNGVNIEQFKTVISKEECRKLLHLPLNCKIILFLGALNLRKGPDILLNAMVNVIKEYPTSKLLYVGDGSFKSELFTMTKKLGLEDSVIFTGYIAENLKPLYYKASNLFVVPSTISTEVFPLVILEAMASNIPIIVSDLLTFKSIVDDGQNGLIARKSDPNDLSIKILQLLDYPNLVKKLCQNGLEYAEKYSWENVAKETEKVYKNYV</sequence>
<dbReference type="PATRIC" id="fig|1434123.4.peg.948"/>
<dbReference type="Gene3D" id="3.40.50.2000">
    <property type="entry name" value="Glycogen Phosphorylase B"/>
    <property type="match status" value="2"/>
</dbReference>
<accession>A0A0E3LGT5</accession>
<evidence type="ECO:0000313" key="3">
    <source>
        <dbReference type="EMBL" id="AKB43081.1"/>
    </source>
</evidence>
<dbReference type="Pfam" id="PF13439">
    <property type="entry name" value="Glyco_transf_4"/>
    <property type="match status" value="1"/>
</dbReference>
<organism evidence="3 4">
    <name type="scientific">Methanosarcina vacuolata Z-761</name>
    <dbReference type="NCBI Taxonomy" id="1434123"/>
    <lineage>
        <taxon>Archaea</taxon>
        <taxon>Methanobacteriati</taxon>
        <taxon>Methanobacteriota</taxon>
        <taxon>Stenosarchaea group</taxon>
        <taxon>Methanomicrobia</taxon>
        <taxon>Methanosarcinales</taxon>
        <taxon>Methanosarcinaceae</taxon>
        <taxon>Methanosarcina</taxon>
    </lineage>
</organism>
<dbReference type="InterPro" id="IPR001296">
    <property type="entry name" value="Glyco_trans_1"/>
</dbReference>
<proteinExistence type="predicted"/>
<dbReference type="SUPFAM" id="SSF53756">
    <property type="entry name" value="UDP-Glycosyltransferase/glycogen phosphorylase"/>
    <property type="match status" value="1"/>
</dbReference>
<evidence type="ECO:0000259" key="1">
    <source>
        <dbReference type="Pfam" id="PF00534"/>
    </source>
</evidence>
<dbReference type="InterPro" id="IPR028098">
    <property type="entry name" value="Glyco_trans_4-like_N"/>
</dbReference>
<dbReference type="KEGG" id="mvc:MSVAZ_0812"/>
<feature type="domain" description="Glycosyltransferase subfamily 4-like N-terminal" evidence="2">
    <location>
        <begin position="23"/>
        <end position="187"/>
    </location>
</feature>
<dbReference type="AlphaFoldDB" id="A0A0E3LGT5"/>
<reference evidence="3 4" key="1">
    <citation type="submission" date="2014-07" db="EMBL/GenBank/DDBJ databases">
        <title>Methanogenic archaea and the global carbon cycle.</title>
        <authorList>
            <person name="Henriksen J.R."/>
            <person name="Luke J."/>
            <person name="Reinhart S."/>
            <person name="Benedict M.N."/>
            <person name="Youngblut N.D."/>
            <person name="Metcalf M.E."/>
            <person name="Whitaker R.J."/>
            <person name="Metcalf W.W."/>
        </authorList>
    </citation>
    <scope>NUCLEOTIDE SEQUENCE [LARGE SCALE GENOMIC DNA]</scope>
    <source>
        <strain evidence="3 4">Z-761</strain>
    </source>
</reference>
<dbReference type="PANTHER" id="PTHR45947:SF3">
    <property type="entry name" value="SULFOQUINOVOSYL TRANSFERASE SQD2"/>
    <property type="match status" value="1"/>
</dbReference>
<name>A0A0E3LGT5_9EURY</name>
<keyword evidence="4" id="KW-1185">Reference proteome</keyword>
<evidence type="ECO:0000313" key="4">
    <source>
        <dbReference type="Proteomes" id="UP000033096"/>
    </source>
</evidence>
<dbReference type="HOGENOM" id="CLU_009583_2_0_2"/>
<gene>
    <name evidence="3" type="ORF">MSVAZ_0812</name>
</gene>
<dbReference type="PANTHER" id="PTHR45947">
    <property type="entry name" value="SULFOQUINOVOSYL TRANSFERASE SQD2"/>
    <property type="match status" value="1"/>
</dbReference>
<dbReference type="Proteomes" id="UP000033096">
    <property type="component" value="Chromosome"/>
</dbReference>
<protein>
    <recommendedName>
        <fullName evidence="5">Glycosyltransferase</fullName>
    </recommendedName>
</protein>
<evidence type="ECO:0000259" key="2">
    <source>
        <dbReference type="Pfam" id="PF13439"/>
    </source>
</evidence>
<dbReference type="GO" id="GO:0016758">
    <property type="term" value="F:hexosyltransferase activity"/>
    <property type="evidence" value="ECO:0007669"/>
    <property type="project" value="TreeGrafter"/>
</dbReference>
<dbReference type="STRING" id="1434123.MSVAZ_0812"/>
<dbReference type="CDD" id="cd03801">
    <property type="entry name" value="GT4_PimA-like"/>
    <property type="match status" value="1"/>
</dbReference>
<feature type="domain" description="Glycosyl transferase family 1" evidence="1">
    <location>
        <begin position="196"/>
        <end position="363"/>
    </location>
</feature>
<evidence type="ECO:0008006" key="5">
    <source>
        <dbReference type="Google" id="ProtNLM"/>
    </source>
</evidence>
<dbReference type="Pfam" id="PF00534">
    <property type="entry name" value="Glycos_transf_1"/>
    <property type="match status" value="1"/>
</dbReference>
<dbReference type="InterPro" id="IPR050194">
    <property type="entry name" value="Glycosyltransferase_grp1"/>
</dbReference>
<dbReference type="EMBL" id="CP009520">
    <property type="protein sequence ID" value="AKB43081.1"/>
    <property type="molecule type" value="Genomic_DNA"/>
</dbReference>